<accession>A0AAF3EEJ1</accession>
<reference evidence="3" key="1">
    <citation type="submission" date="2024-02" db="UniProtKB">
        <authorList>
            <consortium name="WormBaseParasite"/>
        </authorList>
    </citation>
    <scope>IDENTIFICATION</scope>
</reference>
<organism evidence="2 3">
    <name type="scientific">Mesorhabditis belari</name>
    <dbReference type="NCBI Taxonomy" id="2138241"/>
    <lineage>
        <taxon>Eukaryota</taxon>
        <taxon>Metazoa</taxon>
        <taxon>Ecdysozoa</taxon>
        <taxon>Nematoda</taxon>
        <taxon>Chromadorea</taxon>
        <taxon>Rhabditida</taxon>
        <taxon>Rhabditina</taxon>
        <taxon>Rhabditomorpha</taxon>
        <taxon>Rhabditoidea</taxon>
        <taxon>Rhabditidae</taxon>
        <taxon>Mesorhabditinae</taxon>
        <taxon>Mesorhabditis</taxon>
    </lineage>
</organism>
<name>A0AAF3EEJ1_9BILA</name>
<evidence type="ECO:0000313" key="3">
    <source>
        <dbReference type="WBParaSite" id="MBELARI_LOCUS12364"/>
    </source>
</evidence>
<dbReference type="GO" id="GO:0004672">
    <property type="term" value="F:protein kinase activity"/>
    <property type="evidence" value="ECO:0007669"/>
    <property type="project" value="InterPro"/>
</dbReference>
<dbReference type="SUPFAM" id="SSF56112">
    <property type="entry name" value="Protein kinase-like (PK-like)"/>
    <property type="match status" value="1"/>
</dbReference>
<dbReference type="InterPro" id="IPR000719">
    <property type="entry name" value="Prot_kinase_dom"/>
</dbReference>
<feature type="domain" description="Protein kinase" evidence="1">
    <location>
        <begin position="1"/>
        <end position="98"/>
    </location>
</feature>
<keyword evidence="2" id="KW-1185">Reference proteome</keyword>
<sequence length="106" mass="12581">MISPKNDIYSLGLTLWEMVLREKPFAEYIRKFHRGEDFDREKFNADIQAKRLTRIRGTQCWPEFEELILSCVNFDRRLRPEAGEALLTVRALQVTDFLQPLPDRPI</sequence>
<dbReference type="PROSITE" id="PS50011">
    <property type="entry name" value="PROTEIN_KINASE_DOM"/>
    <property type="match status" value="1"/>
</dbReference>
<dbReference type="InterPro" id="IPR011009">
    <property type="entry name" value="Kinase-like_dom_sf"/>
</dbReference>
<dbReference type="AlphaFoldDB" id="A0AAF3EEJ1"/>
<proteinExistence type="predicted"/>
<dbReference type="GO" id="GO:0005524">
    <property type="term" value="F:ATP binding"/>
    <property type="evidence" value="ECO:0007669"/>
    <property type="project" value="InterPro"/>
</dbReference>
<dbReference type="Proteomes" id="UP000887575">
    <property type="component" value="Unassembled WGS sequence"/>
</dbReference>
<evidence type="ECO:0000313" key="2">
    <source>
        <dbReference type="Proteomes" id="UP000887575"/>
    </source>
</evidence>
<protein>
    <recommendedName>
        <fullName evidence="1">Protein kinase domain-containing protein</fullName>
    </recommendedName>
</protein>
<dbReference type="WBParaSite" id="MBELARI_LOCUS12364">
    <property type="protein sequence ID" value="MBELARI_LOCUS12364"/>
    <property type="gene ID" value="MBELARI_LOCUS12364"/>
</dbReference>
<dbReference type="Gene3D" id="1.10.510.10">
    <property type="entry name" value="Transferase(Phosphotransferase) domain 1"/>
    <property type="match status" value="1"/>
</dbReference>
<evidence type="ECO:0000259" key="1">
    <source>
        <dbReference type="PROSITE" id="PS50011"/>
    </source>
</evidence>